<evidence type="ECO:0000256" key="1">
    <source>
        <dbReference type="ARBA" id="ARBA00022553"/>
    </source>
</evidence>
<keyword evidence="5" id="KW-0804">Transcription</keyword>
<keyword evidence="11" id="KW-1185">Reference proteome</keyword>
<evidence type="ECO:0000256" key="4">
    <source>
        <dbReference type="ARBA" id="ARBA00023125"/>
    </source>
</evidence>
<feature type="domain" description="OmpR/PhoB-type" evidence="9">
    <location>
        <begin position="126"/>
        <end position="225"/>
    </location>
</feature>
<dbReference type="Gene3D" id="3.40.50.2300">
    <property type="match status" value="1"/>
</dbReference>
<dbReference type="SMART" id="SM00862">
    <property type="entry name" value="Trans_reg_C"/>
    <property type="match status" value="1"/>
</dbReference>
<keyword evidence="4 7" id="KW-0238">DNA-binding</keyword>
<dbReference type="InterPro" id="IPR001789">
    <property type="entry name" value="Sig_transdc_resp-reg_receiver"/>
</dbReference>
<sequence>MRIALLEDDPTQTALVTAWLQGEGHDVHAFGLTRDLTRFASRESVDLYVLDCNLPDQPGETFLRWLRQERHDATPAIFVTAREAEDDIVAGLQAGADDYIIKPSSQRVLLSRIEAVMRRSKPRTPDAVIDLPPYTVDTNAKHFMLNGAIVDMTEKEFDLALFLFRNIGRLLSRGHLLESVWGRSPDLATRTVDTHISRVRGKLQLRPENGFRLTPTYNYGYRLERVDINEAGTVTEAAAD</sequence>
<keyword evidence="3" id="KW-0805">Transcription regulation</keyword>
<dbReference type="SUPFAM" id="SSF52172">
    <property type="entry name" value="CheY-like"/>
    <property type="match status" value="1"/>
</dbReference>
<dbReference type="InterPro" id="IPR016032">
    <property type="entry name" value="Sig_transdc_resp-reg_C-effctor"/>
</dbReference>
<gene>
    <name evidence="10" type="ORF">VVD49_03840</name>
</gene>
<dbReference type="PANTHER" id="PTHR48111:SF1">
    <property type="entry name" value="TWO-COMPONENT RESPONSE REGULATOR ORR33"/>
    <property type="match status" value="1"/>
</dbReference>
<dbReference type="Pfam" id="PF00486">
    <property type="entry name" value="Trans_reg_C"/>
    <property type="match status" value="1"/>
</dbReference>
<keyword evidence="2" id="KW-0902">Two-component regulatory system</keyword>
<keyword evidence="1 6" id="KW-0597">Phosphoprotein</keyword>
<dbReference type="Pfam" id="PF00072">
    <property type="entry name" value="Response_reg"/>
    <property type="match status" value="1"/>
</dbReference>
<dbReference type="EMBL" id="JAYXHS010000001">
    <property type="protein sequence ID" value="MEC5384837.1"/>
    <property type="molecule type" value="Genomic_DNA"/>
</dbReference>
<evidence type="ECO:0000256" key="7">
    <source>
        <dbReference type="PROSITE-ProRule" id="PRU01091"/>
    </source>
</evidence>
<dbReference type="Proteomes" id="UP001331561">
    <property type="component" value="Unassembled WGS sequence"/>
</dbReference>
<dbReference type="PANTHER" id="PTHR48111">
    <property type="entry name" value="REGULATOR OF RPOS"/>
    <property type="match status" value="1"/>
</dbReference>
<evidence type="ECO:0000313" key="11">
    <source>
        <dbReference type="Proteomes" id="UP001331561"/>
    </source>
</evidence>
<protein>
    <submittedName>
        <fullName evidence="10">Response regulator transcription factor</fullName>
    </submittedName>
</protein>
<evidence type="ECO:0000256" key="2">
    <source>
        <dbReference type="ARBA" id="ARBA00023012"/>
    </source>
</evidence>
<name>A0ABU6JZI3_9RHOO</name>
<evidence type="ECO:0000313" key="10">
    <source>
        <dbReference type="EMBL" id="MEC5384837.1"/>
    </source>
</evidence>
<dbReference type="InterPro" id="IPR001867">
    <property type="entry name" value="OmpR/PhoB-type_DNA-bd"/>
</dbReference>
<evidence type="ECO:0000256" key="5">
    <source>
        <dbReference type="ARBA" id="ARBA00023163"/>
    </source>
</evidence>
<dbReference type="SUPFAM" id="SSF46894">
    <property type="entry name" value="C-terminal effector domain of the bipartite response regulators"/>
    <property type="match status" value="1"/>
</dbReference>
<proteinExistence type="predicted"/>
<accession>A0ABU6JZI3</accession>
<dbReference type="PROSITE" id="PS51755">
    <property type="entry name" value="OMPR_PHOB"/>
    <property type="match status" value="1"/>
</dbReference>
<evidence type="ECO:0000256" key="6">
    <source>
        <dbReference type="PROSITE-ProRule" id="PRU00169"/>
    </source>
</evidence>
<evidence type="ECO:0000256" key="3">
    <source>
        <dbReference type="ARBA" id="ARBA00023015"/>
    </source>
</evidence>
<comment type="caution">
    <text evidence="10">The sequence shown here is derived from an EMBL/GenBank/DDBJ whole genome shotgun (WGS) entry which is preliminary data.</text>
</comment>
<feature type="DNA-binding region" description="OmpR/PhoB-type" evidence="7">
    <location>
        <begin position="126"/>
        <end position="225"/>
    </location>
</feature>
<dbReference type="Gene3D" id="6.10.250.690">
    <property type="match status" value="1"/>
</dbReference>
<dbReference type="SMART" id="SM00448">
    <property type="entry name" value="REC"/>
    <property type="match status" value="1"/>
</dbReference>
<dbReference type="RefSeq" id="WP_327597804.1">
    <property type="nucleotide sequence ID" value="NZ_JAYXHS010000001.1"/>
</dbReference>
<feature type="modified residue" description="4-aspartylphosphate" evidence="6">
    <location>
        <position position="51"/>
    </location>
</feature>
<dbReference type="InterPro" id="IPR039420">
    <property type="entry name" value="WalR-like"/>
</dbReference>
<dbReference type="InterPro" id="IPR036388">
    <property type="entry name" value="WH-like_DNA-bd_sf"/>
</dbReference>
<dbReference type="Gene3D" id="1.10.10.10">
    <property type="entry name" value="Winged helix-like DNA-binding domain superfamily/Winged helix DNA-binding domain"/>
    <property type="match status" value="1"/>
</dbReference>
<evidence type="ECO:0000259" key="8">
    <source>
        <dbReference type="PROSITE" id="PS50110"/>
    </source>
</evidence>
<feature type="domain" description="Response regulatory" evidence="8">
    <location>
        <begin position="2"/>
        <end position="117"/>
    </location>
</feature>
<dbReference type="PROSITE" id="PS50110">
    <property type="entry name" value="RESPONSE_REGULATORY"/>
    <property type="match status" value="1"/>
</dbReference>
<organism evidence="10 11">
    <name type="scientific">Uliginosibacterium silvisoli</name>
    <dbReference type="NCBI Taxonomy" id="3114758"/>
    <lineage>
        <taxon>Bacteria</taxon>
        <taxon>Pseudomonadati</taxon>
        <taxon>Pseudomonadota</taxon>
        <taxon>Betaproteobacteria</taxon>
        <taxon>Rhodocyclales</taxon>
        <taxon>Zoogloeaceae</taxon>
        <taxon>Uliginosibacterium</taxon>
    </lineage>
</organism>
<dbReference type="InterPro" id="IPR011006">
    <property type="entry name" value="CheY-like_superfamily"/>
</dbReference>
<dbReference type="CDD" id="cd17574">
    <property type="entry name" value="REC_OmpR"/>
    <property type="match status" value="1"/>
</dbReference>
<evidence type="ECO:0000259" key="9">
    <source>
        <dbReference type="PROSITE" id="PS51755"/>
    </source>
</evidence>
<reference evidence="10 11" key="1">
    <citation type="submission" date="2024-01" db="EMBL/GenBank/DDBJ databases">
        <title>Uliginosibacterium soil sp. nov.</title>
        <authorList>
            <person name="Lv Y."/>
        </authorList>
    </citation>
    <scope>NUCLEOTIDE SEQUENCE [LARGE SCALE GENOMIC DNA]</scope>
    <source>
        <strain evidence="10 11">H3</strain>
    </source>
</reference>
<dbReference type="CDD" id="cd00383">
    <property type="entry name" value="trans_reg_C"/>
    <property type="match status" value="1"/>
</dbReference>